<protein>
    <recommendedName>
        <fullName evidence="3">histidine kinase</fullName>
        <ecNumber evidence="3">2.7.13.3</ecNumber>
    </recommendedName>
</protein>
<keyword evidence="14 15" id="KW-0472">Membrane</keyword>
<evidence type="ECO:0000256" key="2">
    <source>
        <dbReference type="ARBA" id="ARBA00004429"/>
    </source>
</evidence>
<dbReference type="InterPro" id="IPR036097">
    <property type="entry name" value="HisK_dim/P_sf"/>
</dbReference>
<reference evidence="18" key="2">
    <citation type="submission" date="2023-02" db="EMBL/GenBank/DDBJ databases">
        <title>'Rhodoalgimonas zhirmunskyi' gen. nov., isolated from a red alga.</title>
        <authorList>
            <person name="Nedashkovskaya O.I."/>
            <person name="Otstavnykh N.Y."/>
            <person name="Bystritskaya E.P."/>
            <person name="Balabanova L.A."/>
            <person name="Isaeva M.P."/>
        </authorList>
    </citation>
    <scope>NUCLEOTIDE SEQUENCE</scope>
    <source>
        <strain evidence="18">KCTC 52189</strain>
    </source>
</reference>
<reference evidence="18" key="1">
    <citation type="submission" date="2022-07" db="EMBL/GenBank/DDBJ databases">
        <authorList>
            <person name="Otstavnykh N."/>
            <person name="Isaeva M."/>
            <person name="Bystritskaya E."/>
        </authorList>
    </citation>
    <scope>NUCLEOTIDE SEQUENCE</scope>
    <source>
        <strain evidence="18">KCTC 52189</strain>
    </source>
</reference>
<keyword evidence="6" id="KW-0597">Phosphoprotein</keyword>
<keyword evidence="5" id="KW-0997">Cell inner membrane</keyword>
<keyword evidence="8 15" id="KW-0812">Transmembrane</keyword>
<keyword evidence="10" id="KW-0418">Kinase</keyword>
<evidence type="ECO:0000256" key="11">
    <source>
        <dbReference type="ARBA" id="ARBA00022840"/>
    </source>
</evidence>
<dbReference type="Gene3D" id="1.10.287.130">
    <property type="match status" value="1"/>
</dbReference>
<dbReference type="RefSeq" id="WP_306733680.1">
    <property type="nucleotide sequence ID" value="NZ_JANHAX010000001.1"/>
</dbReference>
<evidence type="ECO:0000256" key="4">
    <source>
        <dbReference type="ARBA" id="ARBA00022475"/>
    </source>
</evidence>
<dbReference type="InterPro" id="IPR050980">
    <property type="entry name" value="2C_sensor_his_kinase"/>
</dbReference>
<evidence type="ECO:0000256" key="12">
    <source>
        <dbReference type="ARBA" id="ARBA00022989"/>
    </source>
</evidence>
<evidence type="ECO:0000256" key="9">
    <source>
        <dbReference type="ARBA" id="ARBA00022741"/>
    </source>
</evidence>
<organism evidence="18 19">
    <name type="scientific">Marimonas arenosa</name>
    <dbReference type="NCBI Taxonomy" id="1795305"/>
    <lineage>
        <taxon>Bacteria</taxon>
        <taxon>Pseudomonadati</taxon>
        <taxon>Pseudomonadota</taxon>
        <taxon>Alphaproteobacteria</taxon>
        <taxon>Rhodobacterales</taxon>
        <taxon>Paracoccaceae</taxon>
        <taxon>Marimonas</taxon>
    </lineage>
</organism>
<dbReference type="PRINTS" id="PR00344">
    <property type="entry name" value="BCTRLSENSOR"/>
</dbReference>
<keyword evidence="13" id="KW-0902">Two-component regulatory system</keyword>
<dbReference type="Gene3D" id="3.30.565.10">
    <property type="entry name" value="Histidine kinase-like ATPase, C-terminal domain"/>
    <property type="match status" value="1"/>
</dbReference>
<dbReference type="SUPFAM" id="SSF47384">
    <property type="entry name" value="Homodimeric domain of signal transducing histidine kinase"/>
    <property type="match status" value="1"/>
</dbReference>
<dbReference type="InterPro" id="IPR004358">
    <property type="entry name" value="Sig_transdc_His_kin-like_C"/>
</dbReference>
<gene>
    <name evidence="18" type="ORF">NO357_00660</name>
</gene>
<evidence type="ECO:0000256" key="6">
    <source>
        <dbReference type="ARBA" id="ARBA00022553"/>
    </source>
</evidence>
<keyword evidence="4" id="KW-1003">Cell membrane</keyword>
<proteinExistence type="predicted"/>
<dbReference type="InterPro" id="IPR003661">
    <property type="entry name" value="HisK_dim/P_dom"/>
</dbReference>
<name>A0AAE3W9L7_9RHOB</name>
<dbReference type="Pfam" id="PF02518">
    <property type="entry name" value="HATPase_c"/>
    <property type="match status" value="1"/>
</dbReference>
<dbReference type="GO" id="GO:0005524">
    <property type="term" value="F:ATP binding"/>
    <property type="evidence" value="ECO:0007669"/>
    <property type="project" value="UniProtKB-KW"/>
</dbReference>
<feature type="transmembrane region" description="Helical" evidence="15">
    <location>
        <begin position="157"/>
        <end position="176"/>
    </location>
</feature>
<dbReference type="InterPro" id="IPR003660">
    <property type="entry name" value="HAMP_dom"/>
</dbReference>
<evidence type="ECO:0000256" key="15">
    <source>
        <dbReference type="SAM" id="Phobius"/>
    </source>
</evidence>
<dbReference type="Pfam" id="PF00672">
    <property type="entry name" value="HAMP"/>
    <property type="match status" value="1"/>
</dbReference>
<evidence type="ECO:0000256" key="14">
    <source>
        <dbReference type="ARBA" id="ARBA00023136"/>
    </source>
</evidence>
<dbReference type="InterPro" id="IPR036890">
    <property type="entry name" value="HATPase_C_sf"/>
</dbReference>
<keyword evidence="12 15" id="KW-1133">Transmembrane helix</keyword>
<evidence type="ECO:0000259" key="16">
    <source>
        <dbReference type="PROSITE" id="PS50109"/>
    </source>
</evidence>
<evidence type="ECO:0000256" key="10">
    <source>
        <dbReference type="ARBA" id="ARBA00022777"/>
    </source>
</evidence>
<keyword evidence="9" id="KW-0547">Nucleotide-binding</keyword>
<evidence type="ECO:0000256" key="1">
    <source>
        <dbReference type="ARBA" id="ARBA00000085"/>
    </source>
</evidence>
<evidence type="ECO:0000256" key="13">
    <source>
        <dbReference type="ARBA" id="ARBA00023012"/>
    </source>
</evidence>
<sequence>MFFGWLKRYMPRSLYGRAALILILPVVTLQLVVSVVFVQRHFEDVTRQMTRAACREIRLVAGAFEEGGAVRAAALAEALDISLRPMPAGGVPTDDSRRWYDFSGLIMFEEFSELVPGLQAIELPDDFVVRVYVDSAAGPLQLEFDRLRVSSRNPHQLFANMLFFGILLTVIAFIYLRNQLRPIKRLARAAEAFGRGRHVPYRPTGAIEVRAAGNAFLDMRARIERQIEQRTLMLSGVSHDLRTPLTRMKLGLSLLDEADRAPLERDVEEMQRLLDEFLSFVRDASEGEVEPTDPVALVRQIVEDCQRTGDDVVLREAVGDGEVALRPVAMRRAVENLISNAVRYGSKAEVSVELTEKSLRIRVEDDGPGIPPERREEAMRPFTRLDAARNQNQGTGVGLGLSIAVDVARAHGGMLRLGDSEILGGLRADIVIAR</sequence>
<keyword evidence="7" id="KW-0808">Transferase</keyword>
<dbReference type="GO" id="GO:0000155">
    <property type="term" value="F:phosphorelay sensor kinase activity"/>
    <property type="evidence" value="ECO:0007669"/>
    <property type="project" value="InterPro"/>
</dbReference>
<dbReference type="EC" id="2.7.13.3" evidence="3"/>
<dbReference type="GO" id="GO:0005886">
    <property type="term" value="C:plasma membrane"/>
    <property type="evidence" value="ECO:0007669"/>
    <property type="project" value="UniProtKB-SubCell"/>
</dbReference>
<dbReference type="InterPro" id="IPR003594">
    <property type="entry name" value="HATPase_dom"/>
</dbReference>
<evidence type="ECO:0000313" key="18">
    <source>
        <dbReference type="EMBL" id="MDQ2088410.1"/>
    </source>
</evidence>
<dbReference type="PANTHER" id="PTHR44936:SF5">
    <property type="entry name" value="SENSOR HISTIDINE KINASE ENVZ"/>
    <property type="match status" value="1"/>
</dbReference>
<dbReference type="SMART" id="SM00387">
    <property type="entry name" value="HATPase_c"/>
    <property type="match status" value="1"/>
</dbReference>
<dbReference type="SUPFAM" id="SSF55874">
    <property type="entry name" value="ATPase domain of HSP90 chaperone/DNA topoisomerase II/histidine kinase"/>
    <property type="match status" value="1"/>
</dbReference>
<dbReference type="SMART" id="SM00304">
    <property type="entry name" value="HAMP"/>
    <property type="match status" value="1"/>
</dbReference>
<comment type="subcellular location">
    <subcellularLocation>
        <location evidence="2">Cell inner membrane</location>
        <topology evidence="2">Multi-pass membrane protein</topology>
    </subcellularLocation>
</comment>
<evidence type="ECO:0000313" key="19">
    <source>
        <dbReference type="Proteomes" id="UP001226762"/>
    </source>
</evidence>
<evidence type="ECO:0000256" key="8">
    <source>
        <dbReference type="ARBA" id="ARBA00022692"/>
    </source>
</evidence>
<evidence type="ECO:0000256" key="3">
    <source>
        <dbReference type="ARBA" id="ARBA00012438"/>
    </source>
</evidence>
<evidence type="ECO:0000256" key="5">
    <source>
        <dbReference type="ARBA" id="ARBA00022519"/>
    </source>
</evidence>
<comment type="catalytic activity">
    <reaction evidence="1">
        <text>ATP + protein L-histidine = ADP + protein N-phospho-L-histidine.</text>
        <dbReference type="EC" id="2.7.13.3"/>
    </reaction>
</comment>
<evidence type="ECO:0000259" key="17">
    <source>
        <dbReference type="PROSITE" id="PS50885"/>
    </source>
</evidence>
<dbReference type="PROSITE" id="PS50109">
    <property type="entry name" value="HIS_KIN"/>
    <property type="match status" value="1"/>
</dbReference>
<dbReference type="EMBL" id="JANHAX010000001">
    <property type="protein sequence ID" value="MDQ2088410.1"/>
    <property type="molecule type" value="Genomic_DNA"/>
</dbReference>
<comment type="caution">
    <text evidence="18">The sequence shown here is derived from an EMBL/GenBank/DDBJ whole genome shotgun (WGS) entry which is preliminary data.</text>
</comment>
<dbReference type="SMART" id="SM00388">
    <property type="entry name" value="HisKA"/>
    <property type="match status" value="1"/>
</dbReference>
<keyword evidence="11 18" id="KW-0067">ATP-binding</keyword>
<dbReference type="CDD" id="cd00082">
    <property type="entry name" value="HisKA"/>
    <property type="match status" value="1"/>
</dbReference>
<dbReference type="PROSITE" id="PS50885">
    <property type="entry name" value="HAMP"/>
    <property type="match status" value="1"/>
</dbReference>
<feature type="domain" description="HAMP" evidence="17">
    <location>
        <begin position="177"/>
        <end position="228"/>
    </location>
</feature>
<keyword evidence="19" id="KW-1185">Reference proteome</keyword>
<accession>A0AAE3W9L7</accession>
<feature type="domain" description="Histidine kinase" evidence="16">
    <location>
        <begin position="236"/>
        <end position="434"/>
    </location>
</feature>
<dbReference type="PANTHER" id="PTHR44936">
    <property type="entry name" value="SENSOR PROTEIN CREC"/>
    <property type="match status" value="1"/>
</dbReference>
<dbReference type="AlphaFoldDB" id="A0AAE3W9L7"/>
<dbReference type="Proteomes" id="UP001226762">
    <property type="component" value="Unassembled WGS sequence"/>
</dbReference>
<evidence type="ECO:0000256" key="7">
    <source>
        <dbReference type="ARBA" id="ARBA00022679"/>
    </source>
</evidence>
<dbReference type="Pfam" id="PF00512">
    <property type="entry name" value="HisKA"/>
    <property type="match status" value="1"/>
</dbReference>
<dbReference type="InterPro" id="IPR005467">
    <property type="entry name" value="His_kinase_dom"/>
</dbReference>
<dbReference type="CDD" id="cd00075">
    <property type="entry name" value="HATPase"/>
    <property type="match status" value="1"/>
</dbReference>